<sequence length="1149" mass="131040">MSISEFLNFSIPTEPNQRLRLSNLQQDSLALALNQIADSYEGTILIVTPDNLMANRLEAALKFFSPQLTVINFPDWETLPYDHFSPHQDIISQRLSTLAQLYDVKRAILLVPITTLMQRIAPLSYIQAASLSMTCGEKRSIEELRKNLQLGGYHGVSQVLTRGEFAVRGSILDIFPMGSDLPFRVDFSDDEVDSIRHFDPDTQRSIGKIEKINLLPAREFPLSESAINFFRQQWRENFVGNPLNCPLYEAVSEGRAPAGIEYYLPLFFPKTQLLIDYLPKKALILQINNAQLAAENFWKEINERYEQLRHDIERPILAPKQLYVEVDTLFTRLKEFPRILLQQAPAESADPYHSLVKKFPNLTVDHKLEQPLEHLNLFLNEFLMNLQARVLFCVESAGRREVLLDLLNKFSIHAHRCETWQEFLHAPEPIHIIIAPLEEGFYLENPPLALISEAQLFGNQIIQKRQTKTKSVDARTIIRNLAELTEGNPVVHIDHGVGRYRGLQHLKIDDQENEFLIVEYAAKAKLYVPVSSLNLISRYSGNDSEHAPLHQLGSDQWEKTKRKAAEQMRDVAAELLDIYAQRAVHKGYAFHLPEHDYQVFAAQFPFTETQDQEQAIQQVIKDMISERTMDRLICGDVGFGKTEVAMRAAFLAVQSNKQVAILVPTTLLAQQHYQNFSDRFAEWPIQIEMISRFRSVALQKKILERLQIGKIDILIGTHKLLSKELQFPRLGLLIIDEEHRFGVQQKERLKALRAEVDILSLTATPIPRTLNMALSGLRELSIIATPPARRLSIKTFVQMRNTRLIREAILRELLRGGQVYFLHNQVDSIEKTARELETLVPEARVQVAHGQLRETQLERVMADFYHQRFNVLVCTTIIETGIDVPSANTIIIDRADKFGLAQLHQLRGRVGRSHHQAYAYLMTPPKEIMTADAMKRLEAFTSLEDLGAGFTLAMHDLEIRGAGEVLGEQQSGNMQSIGFSLYMELLEQTVAVLKSGKEPALKPVSHAVEIDLQISALIPENYLPDVHTRLVLYKRIAHAKNEQELEQLQVEMIDRFGLLPQALKNLFQLSELKLLAQKIGITKIVSGPQGGRIEFNEKPNINPTAIIQLIQKNPALYQLDGPAHLRFSFAQPTPELRIKNLYSVLHKFI</sequence>
<comment type="function">
    <text evidence="13">Couples transcription and DNA repair by recognizing RNA polymerase (RNAP) stalled at DNA lesions. Mediates ATP-dependent release of RNAP and its truncated transcript from the DNA, and recruitment of nucleotide excision repair machinery to the damaged site.</text>
</comment>
<dbReference type="OrthoDB" id="9804325at2"/>
<dbReference type="Pfam" id="PF17757">
    <property type="entry name" value="UvrB_inter"/>
    <property type="match status" value="1"/>
</dbReference>
<dbReference type="NCBIfam" id="NF007966">
    <property type="entry name" value="PRK10689.1"/>
    <property type="match status" value="1"/>
</dbReference>
<evidence type="ECO:0000256" key="7">
    <source>
        <dbReference type="ARBA" id="ARBA00022840"/>
    </source>
</evidence>
<dbReference type="CDD" id="cd17991">
    <property type="entry name" value="DEXHc_TRCF"/>
    <property type="match status" value="1"/>
</dbReference>
<dbReference type="GO" id="GO:0005524">
    <property type="term" value="F:ATP binding"/>
    <property type="evidence" value="ECO:0007669"/>
    <property type="project" value="UniProtKB-UniRule"/>
</dbReference>
<dbReference type="RefSeq" id="WP_071662026.1">
    <property type="nucleotide sequence ID" value="NZ_LUKY01000029.1"/>
</dbReference>
<dbReference type="InterPro" id="IPR003711">
    <property type="entry name" value="CarD-like/TRCF_RID"/>
</dbReference>
<dbReference type="SMART" id="SM01058">
    <property type="entry name" value="CarD_TRCF"/>
    <property type="match status" value="1"/>
</dbReference>
<protein>
    <recommendedName>
        <fullName evidence="12 13">Transcription-repair-coupling factor</fullName>
        <shortName evidence="13">TRCF</shortName>
        <ecNumber evidence="13">3.6.4.-</ecNumber>
    </recommendedName>
</protein>
<dbReference type="PANTHER" id="PTHR47964:SF1">
    <property type="entry name" value="ATP-DEPENDENT DNA HELICASE HOMOLOG RECG, CHLOROPLASTIC"/>
    <property type="match status" value="1"/>
</dbReference>
<dbReference type="InterPro" id="IPR004576">
    <property type="entry name" value="Mfd"/>
</dbReference>
<dbReference type="FunFam" id="3.40.50.300:FF:000300">
    <property type="entry name" value="Transcription-repair-coupling factor"/>
    <property type="match status" value="1"/>
</dbReference>
<dbReference type="SMART" id="SM00490">
    <property type="entry name" value="HELICc"/>
    <property type="match status" value="1"/>
</dbReference>
<evidence type="ECO:0000256" key="10">
    <source>
        <dbReference type="ARBA" id="ARBA00061104"/>
    </source>
</evidence>
<dbReference type="PROSITE" id="PS51192">
    <property type="entry name" value="HELICASE_ATP_BIND_1"/>
    <property type="match status" value="1"/>
</dbReference>
<dbReference type="NCBIfam" id="TIGR00580">
    <property type="entry name" value="mfd"/>
    <property type="match status" value="1"/>
</dbReference>
<feature type="domain" description="Helicase C-terminal" evidence="15">
    <location>
        <begin position="804"/>
        <end position="958"/>
    </location>
</feature>
<dbReference type="SMART" id="SM00487">
    <property type="entry name" value="DEXDc"/>
    <property type="match status" value="1"/>
</dbReference>
<comment type="similarity">
    <text evidence="11 13">In the C-terminal section; belongs to the helicase family. RecG subfamily.</text>
</comment>
<dbReference type="InterPro" id="IPR014001">
    <property type="entry name" value="Helicase_ATP-bd"/>
</dbReference>
<dbReference type="EC" id="3.6.4.-" evidence="13"/>
<comment type="subcellular location">
    <subcellularLocation>
        <location evidence="1 13">Cytoplasm</location>
    </subcellularLocation>
</comment>
<keyword evidence="7 13" id="KW-0067">ATP-binding</keyword>
<dbReference type="InterPro" id="IPR041471">
    <property type="entry name" value="UvrB_inter"/>
</dbReference>
<evidence type="ECO:0000256" key="12">
    <source>
        <dbReference type="ARBA" id="ARBA00070128"/>
    </source>
</evidence>
<dbReference type="InterPro" id="IPR037235">
    <property type="entry name" value="TRCF-like_C_D7"/>
</dbReference>
<dbReference type="PROSITE" id="PS51194">
    <property type="entry name" value="HELICASE_CTER"/>
    <property type="match status" value="1"/>
</dbReference>
<evidence type="ECO:0000259" key="15">
    <source>
        <dbReference type="PROSITE" id="PS51194"/>
    </source>
</evidence>
<dbReference type="Gene3D" id="3.90.1150.50">
    <property type="entry name" value="Transcription-repair-coupling factor, D7 domain"/>
    <property type="match status" value="1"/>
</dbReference>
<dbReference type="GO" id="GO:0003684">
    <property type="term" value="F:damaged DNA binding"/>
    <property type="evidence" value="ECO:0007669"/>
    <property type="project" value="InterPro"/>
</dbReference>
<dbReference type="Pfam" id="PF02559">
    <property type="entry name" value="CarD_TRCF_RID"/>
    <property type="match status" value="1"/>
</dbReference>
<dbReference type="Proteomes" id="UP000183924">
    <property type="component" value="Unassembled WGS sequence"/>
</dbReference>
<dbReference type="Gene3D" id="3.40.50.11180">
    <property type="match status" value="1"/>
</dbReference>
<dbReference type="Pfam" id="PF00271">
    <property type="entry name" value="Helicase_C"/>
    <property type="match status" value="1"/>
</dbReference>
<dbReference type="GO" id="GO:0006355">
    <property type="term" value="P:regulation of DNA-templated transcription"/>
    <property type="evidence" value="ECO:0007669"/>
    <property type="project" value="UniProtKB-UniRule"/>
</dbReference>
<evidence type="ECO:0000256" key="4">
    <source>
        <dbReference type="ARBA" id="ARBA00022763"/>
    </source>
</evidence>
<evidence type="ECO:0000259" key="14">
    <source>
        <dbReference type="PROSITE" id="PS51192"/>
    </source>
</evidence>
<keyword evidence="5 13" id="KW-0378">Hydrolase</keyword>
<dbReference type="InterPro" id="IPR011545">
    <property type="entry name" value="DEAD/DEAH_box_helicase_dom"/>
</dbReference>
<dbReference type="EMBL" id="LUKY01000029">
    <property type="protein sequence ID" value="OIZ95805.1"/>
    <property type="molecule type" value="Genomic_DNA"/>
</dbReference>
<dbReference type="Pfam" id="PF00270">
    <property type="entry name" value="DEAD"/>
    <property type="match status" value="1"/>
</dbReference>
<dbReference type="SUPFAM" id="SSF141259">
    <property type="entry name" value="CarD-like"/>
    <property type="match status" value="1"/>
</dbReference>
<dbReference type="GO" id="GO:0005737">
    <property type="term" value="C:cytoplasm"/>
    <property type="evidence" value="ECO:0007669"/>
    <property type="project" value="UniProtKB-SubCell"/>
</dbReference>
<dbReference type="HAMAP" id="MF_00969">
    <property type="entry name" value="TRCF"/>
    <property type="match status" value="1"/>
</dbReference>
<dbReference type="InterPro" id="IPR048635">
    <property type="entry name" value="MFD_D3"/>
</dbReference>
<dbReference type="InterPro" id="IPR036101">
    <property type="entry name" value="CarD-like/TRCF_RID_sf"/>
</dbReference>
<organism evidence="16 17">
    <name type="scientific">Candidatus Rickettsiella isopodorum</name>
    <dbReference type="NCBI Taxonomy" id="1225476"/>
    <lineage>
        <taxon>Bacteria</taxon>
        <taxon>Pseudomonadati</taxon>
        <taxon>Pseudomonadota</taxon>
        <taxon>Gammaproteobacteria</taxon>
        <taxon>Legionellales</taxon>
        <taxon>Coxiellaceae</taxon>
        <taxon>Rickettsiella</taxon>
    </lineage>
</organism>
<dbReference type="STRING" id="1225476.A1D18_01360"/>
<dbReference type="GO" id="GO:0016787">
    <property type="term" value="F:hydrolase activity"/>
    <property type="evidence" value="ECO:0007669"/>
    <property type="project" value="UniProtKB-KW"/>
</dbReference>
<accession>A0A1J8PL15</accession>
<dbReference type="FunFam" id="3.40.50.300:FF:000546">
    <property type="entry name" value="Transcription-repair-coupling factor"/>
    <property type="match status" value="1"/>
</dbReference>
<dbReference type="InterPro" id="IPR005118">
    <property type="entry name" value="TRCF_C"/>
</dbReference>
<evidence type="ECO:0000313" key="17">
    <source>
        <dbReference type="Proteomes" id="UP000183924"/>
    </source>
</evidence>
<dbReference type="Gene3D" id="3.40.50.300">
    <property type="entry name" value="P-loop containing nucleotide triphosphate hydrolases"/>
    <property type="match status" value="2"/>
</dbReference>
<dbReference type="InterPro" id="IPR001650">
    <property type="entry name" value="Helicase_C-like"/>
</dbReference>
<evidence type="ECO:0000256" key="5">
    <source>
        <dbReference type="ARBA" id="ARBA00022801"/>
    </source>
</evidence>
<dbReference type="Gene3D" id="3.30.2060.10">
    <property type="entry name" value="Penicillin-binding protein 1b domain"/>
    <property type="match status" value="1"/>
</dbReference>
<dbReference type="Gene3D" id="2.40.10.170">
    <property type="match status" value="1"/>
</dbReference>
<reference evidence="16 17" key="1">
    <citation type="submission" date="2016-03" db="EMBL/GenBank/DDBJ databases">
        <title>Comparative genomics of Rickettsiella.</title>
        <authorList>
            <person name="Chandler C."/>
            <person name="Wang Y."/>
        </authorList>
    </citation>
    <scope>NUCLEOTIDE SEQUENCE [LARGE SCALE GENOMIC DNA]</scope>
    <source>
        <strain evidence="16 17">RCFS May 2013</strain>
    </source>
</reference>
<proteinExistence type="inferred from homology"/>
<dbReference type="Gene3D" id="3.40.50.11140">
    <property type="match status" value="1"/>
</dbReference>
<keyword evidence="2 13" id="KW-0963">Cytoplasm</keyword>
<evidence type="ECO:0000256" key="3">
    <source>
        <dbReference type="ARBA" id="ARBA00022741"/>
    </source>
</evidence>
<evidence type="ECO:0000256" key="13">
    <source>
        <dbReference type="HAMAP-Rule" id="MF_00969"/>
    </source>
</evidence>
<evidence type="ECO:0000256" key="11">
    <source>
        <dbReference type="ARBA" id="ARBA00061399"/>
    </source>
</evidence>
<keyword evidence="3 13" id="KW-0547">Nucleotide-binding</keyword>
<dbReference type="Pfam" id="PF21132">
    <property type="entry name" value="MFD_D3"/>
    <property type="match status" value="1"/>
</dbReference>
<comment type="similarity">
    <text evidence="10 13">In the N-terminal section; belongs to the UvrB family.</text>
</comment>
<keyword evidence="17" id="KW-1185">Reference proteome</keyword>
<keyword evidence="4 13" id="KW-0227">DNA damage</keyword>
<keyword evidence="9 13" id="KW-0234">DNA repair</keyword>
<comment type="caution">
    <text evidence="16">The sequence shown here is derived from an EMBL/GenBank/DDBJ whole genome shotgun (WGS) entry which is preliminary data.</text>
</comment>
<dbReference type="PANTHER" id="PTHR47964">
    <property type="entry name" value="ATP-DEPENDENT DNA HELICASE HOMOLOG RECG, CHLOROPLASTIC"/>
    <property type="match status" value="1"/>
</dbReference>
<gene>
    <name evidence="13" type="primary">mfd</name>
    <name evidence="16" type="ORF">A1D18_01360</name>
</gene>
<dbReference type="SMART" id="SM00982">
    <property type="entry name" value="TRCF"/>
    <property type="match status" value="1"/>
</dbReference>
<dbReference type="SUPFAM" id="SSF52540">
    <property type="entry name" value="P-loop containing nucleoside triphosphate hydrolases"/>
    <property type="match status" value="4"/>
</dbReference>
<evidence type="ECO:0000256" key="1">
    <source>
        <dbReference type="ARBA" id="ARBA00004496"/>
    </source>
</evidence>
<name>A0A1J8PL15_9COXI</name>
<dbReference type="Pfam" id="PF03461">
    <property type="entry name" value="TRCF"/>
    <property type="match status" value="1"/>
</dbReference>
<evidence type="ECO:0000313" key="16">
    <source>
        <dbReference type="EMBL" id="OIZ95805.1"/>
    </source>
</evidence>
<dbReference type="SUPFAM" id="SSF143517">
    <property type="entry name" value="TRCF domain-like"/>
    <property type="match status" value="1"/>
</dbReference>
<evidence type="ECO:0000256" key="6">
    <source>
        <dbReference type="ARBA" id="ARBA00022806"/>
    </source>
</evidence>
<dbReference type="InterPro" id="IPR047112">
    <property type="entry name" value="RecG/Mfd"/>
</dbReference>
<dbReference type="AlphaFoldDB" id="A0A1J8PL15"/>
<dbReference type="InterPro" id="IPR027417">
    <property type="entry name" value="P-loop_NTPase"/>
</dbReference>
<dbReference type="GO" id="GO:0003678">
    <property type="term" value="F:DNA helicase activity"/>
    <property type="evidence" value="ECO:0007669"/>
    <property type="project" value="TreeGrafter"/>
</dbReference>
<dbReference type="GO" id="GO:0000716">
    <property type="term" value="P:transcription-coupled nucleotide-excision repair, DNA damage recognition"/>
    <property type="evidence" value="ECO:0007669"/>
    <property type="project" value="UniProtKB-UniRule"/>
</dbReference>
<feature type="domain" description="Helicase ATP-binding" evidence="14">
    <location>
        <begin position="622"/>
        <end position="783"/>
    </location>
</feature>
<keyword evidence="8 13" id="KW-0238">DNA-binding</keyword>
<evidence type="ECO:0000256" key="8">
    <source>
        <dbReference type="ARBA" id="ARBA00023125"/>
    </source>
</evidence>
<evidence type="ECO:0000256" key="2">
    <source>
        <dbReference type="ARBA" id="ARBA00022490"/>
    </source>
</evidence>
<evidence type="ECO:0000256" key="9">
    <source>
        <dbReference type="ARBA" id="ARBA00023204"/>
    </source>
</evidence>
<keyword evidence="6" id="KW-0347">Helicase</keyword>